<comment type="caution">
    <text evidence="8">The sequence shown here is derived from an EMBL/GenBank/DDBJ whole genome shotgun (WGS) entry which is preliminary data.</text>
</comment>
<keyword evidence="9" id="KW-1185">Reference proteome</keyword>
<dbReference type="PROSITE" id="PS51007">
    <property type="entry name" value="CYTC"/>
    <property type="match status" value="1"/>
</dbReference>
<dbReference type="Gene3D" id="1.10.760.10">
    <property type="entry name" value="Cytochrome c-like domain"/>
    <property type="match status" value="1"/>
</dbReference>
<evidence type="ECO:0000259" key="7">
    <source>
        <dbReference type="PROSITE" id="PS51007"/>
    </source>
</evidence>
<evidence type="ECO:0000256" key="1">
    <source>
        <dbReference type="ARBA" id="ARBA00022448"/>
    </source>
</evidence>
<dbReference type="AlphaFoldDB" id="A0A2P7QST1"/>
<keyword evidence="5 6" id="KW-0408">Iron</keyword>
<evidence type="ECO:0000313" key="9">
    <source>
        <dbReference type="Proteomes" id="UP000241167"/>
    </source>
</evidence>
<dbReference type="Proteomes" id="UP000241167">
    <property type="component" value="Unassembled WGS sequence"/>
</dbReference>
<keyword evidence="4" id="KW-0249">Electron transport</keyword>
<evidence type="ECO:0000256" key="3">
    <source>
        <dbReference type="ARBA" id="ARBA00022723"/>
    </source>
</evidence>
<dbReference type="EMBL" id="PXYI01000003">
    <property type="protein sequence ID" value="PSJ41016.1"/>
    <property type="molecule type" value="Genomic_DNA"/>
</dbReference>
<evidence type="ECO:0000313" key="8">
    <source>
        <dbReference type="EMBL" id="PSJ41016.1"/>
    </source>
</evidence>
<dbReference type="InterPro" id="IPR009056">
    <property type="entry name" value="Cyt_c-like_dom"/>
</dbReference>
<feature type="domain" description="Cytochrome c" evidence="7">
    <location>
        <begin position="78"/>
        <end position="178"/>
    </location>
</feature>
<dbReference type="OrthoDB" id="9805828at2"/>
<proteinExistence type="predicted"/>
<dbReference type="GO" id="GO:0046872">
    <property type="term" value="F:metal ion binding"/>
    <property type="evidence" value="ECO:0007669"/>
    <property type="project" value="UniProtKB-KW"/>
</dbReference>
<dbReference type="SUPFAM" id="SSF46626">
    <property type="entry name" value="Cytochrome c"/>
    <property type="match status" value="1"/>
</dbReference>
<dbReference type="GO" id="GO:0009055">
    <property type="term" value="F:electron transfer activity"/>
    <property type="evidence" value="ECO:0007669"/>
    <property type="project" value="InterPro"/>
</dbReference>
<protein>
    <submittedName>
        <fullName evidence="8">Cytochrome c family protein</fullName>
    </submittedName>
</protein>
<gene>
    <name evidence="8" type="ORF">C7I55_10515</name>
</gene>
<dbReference type="PANTHER" id="PTHR11961">
    <property type="entry name" value="CYTOCHROME C"/>
    <property type="match status" value="1"/>
</dbReference>
<evidence type="ECO:0000256" key="5">
    <source>
        <dbReference type="ARBA" id="ARBA00023004"/>
    </source>
</evidence>
<keyword evidence="3 6" id="KW-0479">Metal-binding</keyword>
<keyword evidence="1" id="KW-0813">Transport</keyword>
<dbReference type="Pfam" id="PF00034">
    <property type="entry name" value="Cytochrom_C"/>
    <property type="match status" value="1"/>
</dbReference>
<dbReference type="InterPro" id="IPR002327">
    <property type="entry name" value="Cyt_c_1A/1B"/>
</dbReference>
<organism evidence="8 9">
    <name type="scientific">Allosphingosinicella deserti</name>
    <dbReference type="NCBI Taxonomy" id="2116704"/>
    <lineage>
        <taxon>Bacteria</taxon>
        <taxon>Pseudomonadati</taxon>
        <taxon>Pseudomonadota</taxon>
        <taxon>Alphaproteobacteria</taxon>
        <taxon>Sphingomonadales</taxon>
        <taxon>Sphingomonadaceae</taxon>
        <taxon>Allosphingosinicella</taxon>
    </lineage>
</organism>
<dbReference type="GO" id="GO:0020037">
    <property type="term" value="F:heme binding"/>
    <property type="evidence" value="ECO:0007669"/>
    <property type="project" value="InterPro"/>
</dbReference>
<dbReference type="PRINTS" id="PR00604">
    <property type="entry name" value="CYTCHRMECIAB"/>
</dbReference>
<name>A0A2P7QST1_9SPHN</name>
<accession>A0A2P7QST1</accession>
<evidence type="ECO:0000256" key="4">
    <source>
        <dbReference type="ARBA" id="ARBA00022982"/>
    </source>
</evidence>
<evidence type="ECO:0000256" key="6">
    <source>
        <dbReference type="PROSITE-ProRule" id="PRU00433"/>
    </source>
</evidence>
<dbReference type="InterPro" id="IPR036909">
    <property type="entry name" value="Cyt_c-like_dom_sf"/>
</dbReference>
<reference evidence="8 9" key="1">
    <citation type="submission" date="2018-03" db="EMBL/GenBank/DDBJ databases">
        <title>The draft genome of Sphingosinicella sp. GL-C-18.</title>
        <authorList>
            <person name="Liu L."/>
            <person name="Li L."/>
            <person name="Liang L."/>
            <person name="Zhang X."/>
            <person name="Wang T."/>
        </authorList>
    </citation>
    <scope>NUCLEOTIDE SEQUENCE [LARGE SCALE GENOMIC DNA]</scope>
    <source>
        <strain evidence="8 9">GL-C-18</strain>
    </source>
</reference>
<keyword evidence="2 6" id="KW-0349">Heme</keyword>
<evidence type="ECO:0000256" key="2">
    <source>
        <dbReference type="ARBA" id="ARBA00022617"/>
    </source>
</evidence>
<sequence length="213" mass="21654">MTPDYPETRGYPIEGVAPVDLAAAQREWPTGAEQPGERATMIGYIRNIDKAVPPALPASAAAAAIAAPADLGTLLASADAARGQRAAQACAACHSLEAGGPNRVGPTLWAIVGRPVARQPGFAYSPALTATGGQWTYEALDHFLAGPARAVPGTKMSFAGLRNPRDRANLLAYLATIGAKPLPFPAPAPAPAVAKPVPTAAISAPITGQRAAP</sequence>